<protein>
    <submittedName>
        <fullName evidence="2">Uncharacterized protein</fullName>
    </submittedName>
</protein>
<accession>A0ABD8A660</accession>
<dbReference type="AlphaFoldDB" id="A0ABD8A660"/>
<organism evidence="2 3">
    <name type="scientific">Methanoculleus palmolei</name>
    <dbReference type="NCBI Taxonomy" id="72612"/>
    <lineage>
        <taxon>Archaea</taxon>
        <taxon>Methanobacteriati</taxon>
        <taxon>Methanobacteriota</taxon>
        <taxon>Stenosarchaea group</taxon>
        <taxon>Methanomicrobia</taxon>
        <taxon>Methanomicrobiales</taxon>
        <taxon>Methanomicrobiaceae</taxon>
        <taxon>Methanoculleus</taxon>
    </lineage>
</organism>
<evidence type="ECO:0000256" key="1">
    <source>
        <dbReference type="SAM" id="MobiDB-lite"/>
    </source>
</evidence>
<evidence type="ECO:0000313" key="2">
    <source>
        <dbReference type="EMBL" id="WOX55028.1"/>
    </source>
</evidence>
<gene>
    <name evidence="2" type="ORF">R6Y95_06010</name>
</gene>
<keyword evidence="3" id="KW-1185">Reference proteome</keyword>
<dbReference type="EMBL" id="CP137641">
    <property type="protein sequence ID" value="WOX55028.1"/>
    <property type="molecule type" value="Genomic_DNA"/>
</dbReference>
<dbReference type="Proteomes" id="UP001626603">
    <property type="component" value="Chromosome"/>
</dbReference>
<feature type="region of interest" description="Disordered" evidence="1">
    <location>
        <begin position="133"/>
        <end position="154"/>
    </location>
</feature>
<name>A0ABD8A660_9EURY</name>
<proteinExistence type="predicted"/>
<feature type="region of interest" description="Disordered" evidence="1">
    <location>
        <begin position="1"/>
        <end position="26"/>
    </location>
</feature>
<evidence type="ECO:0000313" key="3">
    <source>
        <dbReference type="Proteomes" id="UP001626603"/>
    </source>
</evidence>
<sequence length="154" mass="17471">MSAKEPDTGAQRVKSAVLDPGPPEDRQAMTRGIIRRLLVQFHREWTDLEEKENNATWVPAANALLDRYSHQLYDIICDVGAIVDEDFAVEIRCLSADMIKTTNILIMVGRGEECRRRGDAIAKEVLHHADRCPAPVQKEKRAPETRTLPARREE</sequence>
<reference evidence="2 3" key="1">
    <citation type="submission" date="2023-10" db="EMBL/GenBank/DDBJ databases">
        <title>The complete genome sequence of Methanoculleus palmolei DSM 4273.</title>
        <authorList>
            <person name="Lai S.-J."/>
            <person name="You Y.-T."/>
            <person name="Chen S.-C."/>
        </authorList>
    </citation>
    <scope>NUCLEOTIDE SEQUENCE [LARGE SCALE GENOMIC DNA]</scope>
    <source>
        <strain evidence="2 3">DSM 4273</strain>
    </source>
</reference>